<dbReference type="InParanoid" id="A0A078B404"/>
<feature type="region of interest" description="Disordered" evidence="2">
    <location>
        <begin position="109"/>
        <end position="139"/>
    </location>
</feature>
<keyword evidence="1" id="KW-0175">Coiled coil</keyword>
<reference evidence="3 4" key="1">
    <citation type="submission" date="2014-06" db="EMBL/GenBank/DDBJ databases">
        <authorList>
            <person name="Swart Estienne"/>
        </authorList>
    </citation>
    <scope>NUCLEOTIDE SEQUENCE [LARGE SCALE GENOMIC DNA]</scope>
    <source>
        <strain evidence="3 4">130c</strain>
    </source>
</reference>
<feature type="coiled-coil region" evidence="1">
    <location>
        <begin position="829"/>
        <end position="856"/>
    </location>
</feature>
<sequence>MSHSGQNTAKELPFTNKDYMNKYFRQTPQTSFERQILRQEMNLVLNNNLDSYQKFQQIKTENLNKIKIVNVNNIKHSIENVMRNWNKHESIKLKKSDVVNLDVKEFLRDKSKTKQRQDDQVEQQNLEQQSHQQATVTSKFMAKRQSLESQELNKEERDEDVLEVEKLDNWKKLDTTAKESKRSIQNLNKKFLITLMQKTDKVLNIQPEQLVKSNLANSNEILRAPSRQLQSIIKQKQQKDNGFNYQSIYDVTDGTDRLKDILQLKKARGNMEIILHQASKIQQKLTLHNQQQQNQIADDQSSIVDEQSPFGRQDRQDSNQMVSSPPPQNFSQASQQNRFESLRPQQTLKIPERQSSIDPGSASKISARLAMNRQGTNGGLVQRVQSQPILRNVNKQNKAKSYKSLRQGIDEEEESLDEYQVIKNLKNQRQTFSLFINGEQMAKQMKRLNEEIKRAENAHFQTIPLPKDLYLGFKEIALNYEISLELKSKQLQEFKAEKLKDFEDIQNIKKRLQYQIDSYKNLRQLLKNVPQTPVKDSSSIQPTPGSAVRKKTAIDFLGQKINQDLQKYAKQKRVIQDQEEKINAYDQLIKNLNMEMKIQVAKEKILLNEISYLDNEINIIIQTQMKHYHELLHTGLDYRQEGLSWIIKSIWLLGESVNLQKMPKWLDNKGIEFLLDYSRLQLDMTKKLSMVRQEQQGNKNNRQSGSILEQDYQLQPNLIVSQFDLNTKTPATEEKTSIHSLNRRQLLQDFQDKQNGFIERIKKKLKVLSNNLQRQQITEGLELGHNYFFMSLLDNDFNKQFIKDDSFIRYSEPDSINDSPMIKMKRQNYENKYKSILTLEQEINFLKEQIKNLREKEISRIFKEFLQCNYEKTNKVTIEVVLCALVGYQRAQKVLQKLRAKSDQLKKNFEMTKTFQFGSMRSGLGNLLLLDPSLKIL</sequence>
<feature type="compositionally biased region" description="Low complexity" evidence="2">
    <location>
        <begin position="122"/>
        <end position="133"/>
    </location>
</feature>
<evidence type="ECO:0000313" key="3">
    <source>
        <dbReference type="EMBL" id="CDW88243.1"/>
    </source>
</evidence>
<protein>
    <submittedName>
        <fullName evidence="3">Uncharacterized protein</fullName>
    </submittedName>
</protein>
<name>A0A078B404_STYLE</name>
<keyword evidence="4" id="KW-1185">Reference proteome</keyword>
<evidence type="ECO:0000256" key="1">
    <source>
        <dbReference type="SAM" id="Coils"/>
    </source>
</evidence>
<feature type="coiled-coil region" evidence="1">
    <location>
        <begin position="402"/>
        <end position="458"/>
    </location>
</feature>
<feature type="coiled-coil region" evidence="1">
    <location>
        <begin position="561"/>
        <end position="595"/>
    </location>
</feature>
<proteinExistence type="predicted"/>
<dbReference type="EMBL" id="CCKQ01016368">
    <property type="protein sequence ID" value="CDW88243.1"/>
    <property type="molecule type" value="Genomic_DNA"/>
</dbReference>
<evidence type="ECO:0000313" key="4">
    <source>
        <dbReference type="Proteomes" id="UP000039865"/>
    </source>
</evidence>
<feature type="region of interest" description="Disordered" evidence="2">
    <location>
        <begin position="308"/>
        <end position="338"/>
    </location>
</feature>
<dbReference type="OrthoDB" id="299768at2759"/>
<dbReference type="Proteomes" id="UP000039865">
    <property type="component" value="Unassembled WGS sequence"/>
</dbReference>
<evidence type="ECO:0000256" key="2">
    <source>
        <dbReference type="SAM" id="MobiDB-lite"/>
    </source>
</evidence>
<accession>A0A078B404</accession>
<feature type="compositionally biased region" description="Basic and acidic residues" evidence="2">
    <location>
        <begin position="109"/>
        <end position="119"/>
    </location>
</feature>
<organism evidence="3 4">
    <name type="scientific">Stylonychia lemnae</name>
    <name type="common">Ciliate</name>
    <dbReference type="NCBI Taxonomy" id="5949"/>
    <lineage>
        <taxon>Eukaryota</taxon>
        <taxon>Sar</taxon>
        <taxon>Alveolata</taxon>
        <taxon>Ciliophora</taxon>
        <taxon>Intramacronucleata</taxon>
        <taxon>Spirotrichea</taxon>
        <taxon>Stichotrichia</taxon>
        <taxon>Sporadotrichida</taxon>
        <taxon>Oxytrichidae</taxon>
        <taxon>Stylonychinae</taxon>
        <taxon>Stylonychia</taxon>
    </lineage>
</organism>
<gene>
    <name evidence="3" type="primary">Contig8356.g8906</name>
    <name evidence="3" type="ORF">STYLEM_17361</name>
</gene>
<feature type="compositionally biased region" description="Polar residues" evidence="2">
    <location>
        <begin position="318"/>
        <end position="338"/>
    </location>
</feature>
<dbReference type="AlphaFoldDB" id="A0A078B404"/>